<gene>
    <name evidence="1" type="ORF">PENANT_c033G08117</name>
</gene>
<dbReference type="EMBL" id="MDYN01000033">
    <property type="protein sequence ID" value="OQD80690.1"/>
    <property type="molecule type" value="Genomic_DNA"/>
</dbReference>
<evidence type="ECO:0000313" key="1">
    <source>
        <dbReference type="EMBL" id="OQD80690.1"/>
    </source>
</evidence>
<keyword evidence="2" id="KW-1185">Reference proteome</keyword>
<organism evidence="1 2">
    <name type="scientific">Penicillium antarcticum</name>
    <dbReference type="NCBI Taxonomy" id="416450"/>
    <lineage>
        <taxon>Eukaryota</taxon>
        <taxon>Fungi</taxon>
        <taxon>Dikarya</taxon>
        <taxon>Ascomycota</taxon>
        <taxon>Pezizomycotina</taxon>
        <taxon>Eurotiomycetes</taxon>
        <taxon>Eurotiomycetidae</taxon>
        <taxon>Eurotiales</taxon>
        <taxon>Aspergillaceae</taxon>
        <taxon>Penicillium</taxon>
    </lineage>
</organism>
<accession>A0A1V6PUN8</accession>
<protein>
    <submittedName>
        <fullName evidence="1">Uncharacterized protein</fullName>
    </submittedName>
</protein>
<name>A0A1V6PUN8_9EURO</name>
<dbReference type="AlphaFoldDB" id="A0A1V6PUN8"/>
<dbReference type="Proteomes" id="UP000191672">
    <property type="component" value="Unassembled WGS sequence"/>
</dbReference>
<sequence length="45" mass="5069">MSSWTLVETLVPLYVGRPTSAQSVRESLGEMHPGLLAVGVRFWFY</sequence>
<reference evidence="2" key="1">
    <citation type="journal article" date="2017" name="Nat. Microbiol.">
        <title>Global analysis of biosynthetic gene clusters reveals vast potential of secondary metabolite production in Penicillium species.</title>
        <authorList>
            <person name="Nielsen J.C."/>
            <person name="Grijseels S."/>
            <person name="Prigent S."/>
            <person name="Ji B."/>
            <person name="Dainat J."/>
            <person name="Nielsen K.F."/>
            <person name="Frisvad J.C."/>
            <person name="Workman M."/>
            <person name="Nielsen J."/>
        </authorList>
    </citation>
    <scope>NUCLEOTIDE SEQUENCE [LARGE SCALE GENOMIC DNA]</scope>
    <source>
        <strain evidence="2">IBT 31811</strain>
    </source>
</reference>
<evidence type="ECO:0000313" key="2">
    <source>
        <dbReference type="Proteomes" id="UP000191672"/>
    </source>
</evidence>
<comment type="caution">
    <text evidence="1">The sequence shown here is derived from an EMBL/GenBank/DDBJ whole genome shotgun (WGS) entry which is preliminary data.</text>
</comment>
<proteinExistence type="predicted"/>